<dbReference type="GeneID" id="5483632"/>
<dbReference type="Proteomes" id="UP000001312">
    <property type="component" value="Unassembled WGS sequence"/>
</dbReference>
<dbReference type="RefSeq" id="XP_001587549.1">
    <property type="nucleotide sequence ID" value="XM_001587499.1"/>
</dbReference>
<dbReference type="KEGG" id="ssl:SS1G_11542"/>
<gene>
    <name evidence="1" type="ORF">SS1G_11542</name>
</gene>
<keyword evidence="2" id="KW-1185">Reference proteome</keyword>
<name>A7F1S1_SCLS1</name>
<reference evidence="2" key="1">
    <citation type="journal article" date="2011" name="PLoS Genet.">
        <title>Genomic analysis of the necrotrophic fungal pathogens Sclerotinia sclerotiorum and Botrytis cinerea.</title>
        <authorList>
            <person name="Amselem J."/>
            <person name="Cuomo C.A."/>
            <person name="van Kan J.A."/>
            <person name="Viaud M."/>
            <person name="Benito E.P."/>
            <person name="Couloux A."/>
            <person name="Coutinho P.M."/>
            <person name="de Vries R.P."/>
            <person name="Dyer P.S."/>
            <person name="Fillinger S."/>
            <person name="Fournier E."/>
            <person name="Gout L."/>
            <person name="Hahn M."/>
            <person name="Kohn L."/>
            <person name="Lapalu N."/>
            <person name="Plummer K.M."/>
            <person name="Pradier J.M."/>
            <person name="Quevillon E."/>
            <person name="Sharon A."/>
            <person name="Simon A."/>
            <person name="ten Have A."/>
            <person name="Tudzynski B."/>
            <person name="Tudzynski P."/>
            <person name="Wincker P."/>
            <person name="Andrew M."/>
            <person name="Anthouard V."/>
            <person name="Beever R.E."/>
            <person name="Beffa R."/>
            <person name="Benoit I."/>
            <person name="Bouzid O."/>
            <person name="Brault B."/>
            <person name="Chen Z."/>
            <person name="Choquer M."/>
            <person name="Collemare J."/>
            <person name="Cotton P."/>
            <person name="Danchin E.G."/>
            <person name="Da Silva C."/>
            <person name="Gautier A."/>
            <person name="Giraud C."/>
            <person name="Giraud T."/>
            <person name="Gonzalez C."/>
            <person name="Grossetete S."/>
            <person name="Guldener U."/>
            <person name="Henrissat B."/>
            <person name="Howlett B.J."/>
            <person name="Kodira C."/>
            <person name="Kretschmer M."/>
            <person name="Lappartient A."/>
            <person name="Leroch M."/>
            <person name="Levis C."/>
            <person name="Mauceli E."/>
            <person name="Neuveglise C."/>
            <person name="Oeser B."/>
            <person name="Pearson M."/>
            <person name="Poulain J."/>
            <person name="Poussereau N."/>
            <person name="Quesneville H."/>
            <person name="Rascle C."/>
            <person name="Schumacher J."/>
            <person name="Segurens B."/>
            <person name="Sexton A."/>
            <person name="Silva E."/>
            <person name="Sirven C."/>
            <person name="Soanes D.M."/>
            <person name="Talbot N.J."/>
            <person name="Templeton M."/>
            <person name="Yandava C."/>
            <person name="Yarden O."/>
            <person name="Zeng Q."/>
            <person name="Rollins J.A."/>
            <person name="Lebrun M.H."/>
            <person name="Dickman M."/>
        </authorList>
    </citation>
    <scope>NUCLEOTIDE SEQUENCE [LARGE SCALE GENOMIC DNA]</scope>
    <source>
        <strain evidence="2">ATCC 18683 / 1980 / Ss-1</strain>
    </source>
</reference>
<sequence>MVCVLLPSVTVCQRSSHLSAARRMAAPVASKTKEHRKVIIKDCSAVYGQYLLGSVNADDDRLPQIVTIKCIAVTCLRDESV</sequence>
<dbReference type="EMBL" id="CH476638">
    <property type="protein sequence ID" value="EDN95663.1"/>
    <property type="molecule type" value="Genomic_DNA"/>
</dbReference>
<organism evidence="1 2">
    <name type="scientific">Sclerotinia sclerotiorum (strain ATCC 18683 / 1980 / Ss-1)</name>
    <name type="common">White mold</name>
    <name type="synonym">Whetzelinia sclerotiorum</name>
    <dbReference type="NCBI Taxonomy" id="665079"/>
    <lineage>
        <taxon>Eukaryota</taxon>
        <taxon>Fungi</taxon>
        <taxon>Dikarya</taxon>
        <taxon>Ascomycota</taxon>
        <taxon>Pezizomycotina</taxon>
        <taxon>Leotiomycetes</taxon>
        <taxon>Helotiales</taxon>
        <taxon>Sclerotiniaceae</taxon>
        <taxon>Sclerotinia</taxon>
    </lineage>
</organism>
<dbReference type="InParanoid" id="A7F1S1"/>
<proteinExistence type="predicted"/>
<evidence type="ECO:0000313" key="2">
    <source>
        <dbReference type="Proteomes" id="UP000001312"/>
    </source>
</evidence>
<dbReference type="AlphaFoldDB" id="A7F1S1"/>
<evidence type="ECO:0000313" key="1">
    <source>
        <dbReference type="EMBL" id="EDN95663.1"/>
    </source>
</evidence>
<protein>
    <submittedName>
        <fullName evidence="1">Uncharacterized protein</fullName>
    </submittedName>
</protein>
<accession>A7F1S1</accession>